<dbReference type="Proteomes" id="UP000198639">
    <property type="component" value="Unassembled WGS sequence"/>
</dbReference>
<dbReference type="EMBL" id="FOLD01000020">
    <property type="protein sequence ID" value="SFD27118.1"/>
    <property type="molecule type" value="Genomic_DNA"/>
</dbReference>
<reference evidence="2" key="1">
    <citation type="submission" date="2016-10" db="EMBL/GenBank/DDBJ databases">
        <authorList>
            <person name="Varghese N."/>
            <person name="Submissions S."/>
        </authorList>
    </citation>
    <scope>NUCLEOTIDE SEQUENCE [LARGE SCALE GENOMIC DNA]</scope>
    <source>
        <strain evidence="2">CGMCC 1.12041</strain>
    </source>
</reference>
<evidence type="ECO:0000313" key="1">
    <source>
        <dbReference type="EMBL" id="SFD27118.1"/>
    </source>
</evidence>
<name>A0A1I1R4P8_9BURK</name>
<accession>A0A1I1R4P8</accession>
<dbReference type="RefSeq" id="WP_091875659.1">
    <property type="nucleotide sequence ID" value="NZ_FOLD01000020.1"/>
</dbReference>
<sequence length="92" mass="10260">MGITVNNTTPDTARITLVGEMMDGSFHAKVMGETDVPYTKYWDNELEHRIIYLHPDPEQLKSIVSALNEHRLSLDDLQEFGSSDGGASELPI</sequence>
<dbReference type="OrthoDB" id="8757278at2"/>
<protein>
    <submittedName>
        <fullName evidence="1">Uncharacterized protein</fullName>
    </submittedName>
</protein>
<organism evidence="1 2">
    <name type="scientific">Massilia yuzhufengensis</name>
    <dbReference type="NCBI Taxonomy" id="1164594"/>
    <lineage>
        <taxon>Bacteria</taxon>
        <taxon>Pseudomonadati</taxon>
        <taxon>Pseudomonadota</taxon>
        <taxon>Betaproteobacteria</taxon>
        <taxon>Burkholderiales</taxon>
        <taxon>Oxalobacteraceae</taxon>
        <taxon>Telluria group</taxon>
        <taxon>Massilia</taxon>
    </lineage>
</organism>
<evidence type="ECO:0000313" key="2">
    <source>
        <dbReference type="Proteomes" id="UP000198639"/>
    </source>
</evidence>
<gene>
    <name evidence="1" type="ORF">SAMN05216204_12091</name>
</gene>
<proteinExistence type="predicted"/>
<keyword evidence="2" id="KW-1185">Reference proteome</keyword>
<dbReference type="AlphaFoldDB" id="A0A1I1R4P8"/>